<dbReference type="AlphaFoldDB" id="A0A179VD04"/>
<evidence type="ECO:0000313" key="2">
    <source>
        <dbReference type="Proteomes" id="UP000186919"/>
    </source>
</evidence>
<comment type="caution">
    <text evidence="1">The sequence shown here is derived from an EMBL/GenBank/DDBJ whole genome shotgun (WGS) entry which is preliminary data.</text>
</comment>
<dbReference type="EMBL" id="LQYE01000002">
    <property type="protein sequence ID" value="OAT69778.1"/>
    <property type="molecule type" value="Genomic_DNA"/>
</dbReference>
<sequence length="153" mass="16335">MRLTTIVLLLSTITMGVAHIEDRPRCPALHPDGDPVSTIEKRRAGRALRIPIGTRALIQVHPSLEMEIQAQADSDNSMLGCTAIGQDGRLIQLTAPDASDAPVEADGSKWVPLWQMVVSAGNLDLLCTNLGPSNMVVARGFVRIVPLGPVLLA</sequence>
<gene>
    <name evidence="1" type="ORF">AWB85_19155</name>
</gene>
<organism evidence="1 2">
    <name type="scientific">Mycobacteroides immunogenum</name>
    <dbReference type="NCBI Taxonomy" id="83262"/>
    <lineage>
        <taxon>Bacteria</taxon>
        <taxon>Bacillati</taxon>
        <taxon>Actinomycetota</taxon>
        <taxon>Actinomycetes</taxon>
        <taxon>Mycobacteriales</taxon>
        <taxon>Mycobacteriaceae</taxon>
        <taxon>Mycobacteroides</taxon>
    </lineage>
</organism>
<evidence type="ECO:0000313" key="1">
    <source>
        <dbReference type="EMBL" id="OAT69778.1"/>
    </source>
</evidence>
<protein>
    <submittedName>
        <fullName evidence="1">Uncharacterized protein</fullName>
    </submittedName>
</protein>
<dbReference type="Proteomes" id="UP000186919">
    <property type="component" value="Unassembled WGS sequence"/>
</dbReference>
<proteinExistence type="predicted"/>
<accession>A0A179VD04</accession>
<reference evidence="1 2" key="1">
    <citation type="submission" date="2016-01" db="EMBL/GenBank/DDBJ databases">
        <title>Mycobacterium immunogenum strain CD11_6 genome sequencing and assembly.</title>
        <authorList>
            <person name="Kaur G."/>
            <person name="Nair G.R."/>
            <person name="Mayilraj S."/>
        </authorList>
    </citation>
    <scope>NUCLEOTIDE SEQUENCE [LARGE SCALE GENOMIC DNA]</scope>
    <source>
        <strain evidence="1 2">CD11-6</strain>
    </source>
</reference>
<name>A0A179VD04_9MYCO</name>